<dbReference type="EMBL" id="UGRU01000001">
    <property type="protein sequence ID" value="SUA43472.1"/>
    <property type="molecule type" value="Genomic_DNA"/>
</dbReference>
<protein>
    <submittedName>
        <fullName evidence="2">Uncharacterized protein</fullName>
    </submittedName>
</protein>
<evidence type="ECO:0000256" key="1">
    <source>
        <dbReference type="SAM" id="MobiDB-lite"/>
    </source>
</evidence>
<gene>
    <name evidence="2" type="ORF">NCTC13184_02840</name>
</gene>
<dbReference type="OrthoDB" id="4564526at2"/>
<organism evidence="2 3">
    <name type="scientific">Nocardia africana</name>
    <dbReference type="NCBI Taxonomy" id="134964"/>
    <lineage>
        <taxon>Bacteria</taxon>
        <taxon>Bacillati</taxon>
        <taxon>Actinomycetota</taxon>
        <taxon>Actinomycetes</taxon>
        <taxon>Mycobacteriales</taxon>
        <taxon>Nocardiaceae</taxon>
        <taxon>Nocardia</taxon>
    </lineage>
</organism>
<feature type="region of interest" description="Disordered" evidence="1">
    <location>
        <begin position="64"/>
        <end position="88"/>
    </location>
</feature>
<evidence type="ECO:0000313" key="3">
    <source>
        <dbReference type="Proteomes" id="UP000255082"/>
    </source>
</evidence>
<sequence>MDLFTTRLIPGLPWMGMGNREILVTVSEDEWLTLQQAAEAAGMSVPAYLAWGARILAMQARPGIRSRETPAGPPARRRHGEPAEESAAAAWAETFTQRLSHHAARLHETEI</sequence>
<dbReference type="Proteomes" id="UP000255082">
    <property type="component" value="Unassembled WGS sequence"/>
</dbReference>
<reference evidence="2 3" key="1">
    <citation type="submission" date="2018-06" db="EMBL/GenBank/DDBJ databases">
        <authorList>
            <consortium name="Pathogen Informatics"/>
            <person name="Doyle S."/>
        </authorList>
    </citation>
    <scope>NUCLEOTIDE SEQUENCE [LARGE SCALE GENOMIC DNA]</scope>
    <source>
        <strain evidence="2 3">NCTC13184</strain>
    </source>
</reference>
<name>A0A378WRF5_9NOCA</name>
<evidence type="ECO:0000313" key="2">
    <source>
        <dbReference type="EMBL" id="SUA43472.1"/>
    </source>
</evidence>
<dbReference type="AlphaFoldDB" id="A0A378WRF5"/>
<proteinExistence type="predicted"/>
<accession>A0A378WRF5</accession>